<comment type="cofactor">
    <cofactor evidence="1">
        <name>Cu(2+)</name>
        <dbReference type="ChEBI" id="CHEBI:29036"/>
    </cofactor>
</comment>
<evidence type="ECO:0000256" key="15">
    <source>
        <dbReference type="ARBA" id="ARBA00047174"/>
    </source>
</evidence>
<accession>A0AAN6MD44</accession>
<dbReference type="Gene3D" id="2.70.50.70">
    <property type="match status" value="1"/>
</dbReference>
<evidence type="ECO:0000256" key="11">
    <source>
        <dbReference type="ARBA" id="ARBA00023277"/>
    </source>
</evidence>
<feature type="domain" description="Auxiliary Activity family 9 catalytic" evidence="16">
    <location>
        <begin position="20"/>
        <end position="234"/>
    </location>
</feature>
<keyword evidence="10" id="KW-1015">Disulfide bond</keyword>
<comment type="caution">
    <text evidence="17">The sequence shown here is derived from an EMBL/GenBank/DDBJ whole genome shotgun (WGS) entry which is preliminary data.</text>
</comment>
<keyword evidence="3" id="KW-0964">Secreted</keyword>
<keyword evidence="5" id="KW-0732">Signal</keyword>
<organism evidence="17 18">
    <name type="scientific">Staphylotrichum tortipilum</name>
    <dbReference type="NCBI Taxonomy" id="2831512"/>
    <lineage>
        <taxon>Eukaryota</taxon>
        <taxon>Fungi</taxon>
        <taxon>Dikarya</taxon>
        <taxon>Ascomycota</taxon>
        <taxon>Pezizomycotina</taxon>
        <taxon>Sordariomycetes</taxon>
        <taxon>Sordariomycetidae</taxon>
        <taxon>Sordariales</taxon>
        <taxon>Chaetomiaceae</taxon>
        <taxon>Staphylotrichum</taxon>
    </lineage>
</organism>
<evidence type="ECO:0000256" key="12">
    <source>
        <dbReference type="ARBA" id="ARBA00023326"/>
    </source>
</evidence>
<evidence type="ECO:0000256" key="14">
    <source>
        <dbReference type="ARBA" id="ARBA00045077"/>
    </source>
</evidence>
<name>A0AAN6MD44_9PEZI</name>
<evidence type="ECO:0000313" key="18">
    <source>
        <dbReference type="Proteomes" id="UP001303889"/>
    </source>
</evidence>
<evidence type="ECO:0000256" key="2">
    <source>
        <dbReference type="ARBA" id="ARBA00004613"/>
    </source>
</evidence>
<reference evidence="17" key="2">
    <citation type="submission" date="2023-05" db="EMBL/GenBank/DDBJ databases">
        <authorList>
            <consortium name="Lawrence Berkeley National Laboratory"/>
            <person name="Steindorff A."/>
            <person name="Hensen N."/>
            <person name="Bonometti L."/>
            <person name="Westerberg I."/>
            <person name="Brannstrom I.O."/>
            <person name="Guillou S."/>
            <person name="Cros-Aarteil S."/>
            <person name="Calhoun S."/>
            <person name="Haridas S."/>
            <person name="Kuo A."/>
            <person name="Mondo S."/>
            <person name="Pangilinan J."/>
            <person name="Riley R."/>
            <person name="Labutti K."/>
            <person name="Andreopoulos B."/>
            <person name="Lipzen A."/>
            <person name="Chen C."/>
            <person name="Yanf M."/>
            <person name="Daum C."/>
            <person name="Ng V."/>
            <person name="Clum A."/>
            <person name="Ohm R."/>
            <person name="Martin F."/>
            <person name="Silar P."/>
            <person name="Natvig D."/>
            <person name="Lalanne C."/>
            <person name="Gautier V."/>
            <person name="Ament-Velasquez S.L."/>
            <person name="Kruys A."/>
            <person name="Hutchinson M.I."/>
            <person name="Powell A.J."/>
            <person name="Barry K."/>
            <person name="Miller A.N."/>
            <person name="Grigoriev I.V."/>
            <person name="Debuchy R."/>
            <person name="Gladieux P."/>
            <person name="Thoren M.H."/>
            <person name="Johannesson H."/>
        </authorList>
    </citation>
    <scope>NUCLEOTIDE SEQUENCE</scope>
    <source>
        <strain evidence="17">CBS 103.79</strain>
    </source>
</reference>
<dbReference type="AlphaFoldDB" id="A0AAN6MD44"/>
<dbReference type="EMBL" id="MU855885">
    <property type="protein sequence ID" value="KAK3898762.1"/>
    <property type="molecule type" value="Genomic_DNA"/>
</dbReference>
<dbReference type="GO" id="GO:0005576">
    <property type="term" value="C:extracellular region"/>
    <property type="evidence" value="ECO:0007669"/>
    <property type="project" value="UniProtKB-SubCell"/>
</dbReference>
<keyword evidence="7" id="KW-0560">Oxidoreductase</keyword>
<dbReference type="InterPro" id="IPR005103">
    <property type="entry name" value="AA9_LPMO"/>
</dbReference>
<evidence type="ECO:0000256" key="3">
    <source>
        <dbReference type="ARBA" id="ARBA00022525"/>
    </source>
</evidence>
<evidence type="ECO:0000313" key="17">
    <source>
        <dbReference type="EMBL" id="KAK3898762.1"/>
    </source>
</evidence>
<evidence type="ECO:0000259" key="16">
    <source>
        <dbReference type="Pfam" id="PF03443"/>
    </source>
</evidence>
<dbReference type="GO" id="GO:0046872">
    <property type="term" value="F:metal ion binding"/>
    <property type="evidence" value="ECO:0007669"/>
    <property type="project" value="UniProtKB-KW"/>
</dbReference>
<dbReference type="GO" id="GO:0030245">
    <property type="term" value="P:cellulose catabolic process"/>
    <property type="evidence" value="ECO:0007669"/>
    <property type="project" value="UniProtKB-KW"/>
</dbReference>
<comment type="subcellular location">
    <subcellularLocation>
        <location evidence="2">Secreted</location>
    </subcellularLocation>
</comment>
<dbReference type="InterPro" id="IPR049892">
    <property type="entry name" value="AA9"/>
</dbReference>
<comment type="similarity">
    <text evidence="13">Belongs to the polysaccharide monooxygenase AA9 family.</text>
</comment>
<keyword evidence="17" id="KW-0378">Hydrolase</keyword>
<evidence type="ECO:0000256" key="13">
    <source>
        <dbReference type="ARBA" id="ARBA00044502"/>
    </source>
</evidence>
<evidence type="ECO:0000256" key="9">
    <source>
        <dbReference type="ARBA" id="ARBA00023033"/>
    </source>
</evidence>
<comment type="catalytic activity">
    <reaction evidence="14">
        <text>[(1-&gt;4)-beta-D-glucosyl]n+m + reduced acceptor + O2 = 4-dehydro-beta-D-glucosyl-[(1-&gt;4)-beta-D-glucosyl]n-1 + [(1-&gt;4)-beta-D-glucosyl]m + acceptor + H2O.</text>
        <dbReference type="EC" id="1.14.99.56"/>
    </reaction>
</comment>
<sequence>MKIIQTATSFLAFSAQALGHGYIYRVTSDNTVYPGYDIFIDPALTPAPYRIAYGGGSTGPVFDSSSTAIACNTVHTPAPGYIAQARAGSNVTFHWSRWLHSHKGPITAWMAPYSGDVANVDVNQLEFFKFGEDAVGADGVWATDRFMDETNGTWTTTIPADIKPGTYIIRQEIIALHFAVRTTPGFEWSPIGPQFYMTCFNFNITGSGTATPQGAKFPDAYDKADPGLNWDLNSTAPYPLAGPKKYVSAYAAQGLVPNQLVSVSPTGDKDGDVKYYDAQYQALQAQGGVTSYFESIGG</sequence>
<evidence type="ECO:0000256" key="4">
    <source>
        <dbReference type="ARBA" id="ARBA00022723"/>
    </source>
</evidence>
<keyword evidence="4" id="KW-0479">Metal-binding</keyword>
<protein>
    <recommendedName>
        <fullName evidence="15">lytic cellulose monooxygenase (C4-dehydrogenating)</fullName>
        <ecNumber evidence="15">1.14.99.56</ecNumber>
    </recommendedName>
</protein>
<evidence type="ECO:0000256" key="10">
    <source>
        <dbReference type="ARBA" id="ARBA00023157"/>
    </source>
</evidence>
<keyword evidence="11" id="KW-0119">Carbohydrate metabolism</keyword>
<evidence type="ECO:0000256" key="6">
    <source>
        <dbReference type="ARBA" id="ARBA00023001"/>
    </source>
</evidence>
<keyword evidence="6" id="KW-0136">Cellulose degradation</keyword>
<evidence type="ECO:0000256" key="7">
    <source>
        <dbReference type="ARBA" id="ARBA00023002"/>
    </source>
</evidence>
<gene>
    <name evidence="17" type="ORF">C8A05DRAFT_37651</name>
</gene>
<proteinExistence type="inferred from homology"/>
<dbReference type="CDD" id="cd21175">
    <property type="entry name" value="LPMO_AA9"/>
    <property type="match status" value="1"/>
</dbReference>
<keyword evidence="9" id="KW-0503">Monooxygenase</keyword>
<evidence type="ECO:0000256" key="5">
    <source>
        <dbReference type="ARBA" id="ARBA00022729"/>
    </source>
</evidence>
<keyword evidence="18" id="KW-1185">Reference proteome</keyword>
<reference evidence="17" key="1">
    <citation type="journal article" date="2023" name="Mol. Phylogenet. Evol.">
        <title>Genome-scale phylogeny and comparative genomics of the fungal order Sordariales.</title>
        <authorList>
            <person name="Hensen N."/>
            <person name="Bonometti L."/>
            <person name="Westerberg I."/>
            <person name="Brannstrom I.O."/>
            <person name="Guillou S."/>
            <person name="Cros-Aarteil S."/>
            <person name="Calhoun S."/>
            <person name="Haridas S."/>
            <person name="Kuo A."/>
            <person name="Mondo S."/>
            <person name="Pangilinan J."/>
            <person name="Riley R."/>
            <person name="LaButti K."/>
            <person name="Andreopoulos B."/>
            <person name="Lipzen A."/>
            <person name="Chen C."/>
            <person name="Yan M."/>
            <person name="Daum C."/>
            <person name="Ng V."/>
            <person name="Clum A."/>
            <person name="Steindorff A."/>
            <person name="Ohm R.A."/>
            <person name="Martin F."/>
            <person name="Silar P."/>
            <person name="Natvig D.O."/>
            <person name="Lalanne C."/>
            <person name="Gautier V."/>
            <person name="Ament-Velasquez S.L."/>
            <person name="Kruys A."/>
            <person name="Hutchinson M.I."/>
            <person name="Powell A.J."/>
            <person name="Barry K."/>
            <person name="Miller A.N."/>
            <person name="Grigoriev I.V."/>
            <person name="Debuchy R."/>
            <person name="Gladieux P."/>
            <person name="Hiltunen Thoren M."/>
            <person name="Johannesson H."/>
        </authorList>
    </citation>
    <scope>NUCLEOTIDE SEQUENCE</scope>
    <source>
        <strain evidence="17">CBS 103.79</strain>
    </source>
</reference>
<dbReference type="Pfam" id="PF03443">
    <property type="entry name" value="AA9"/>
    <property type="match status" value="1"/>
</dbReference>
<evidence type="ECO:0000256" key="1">
    <source>
        <dbReference type="ARBA" id="ARBA00001973"/>
    </source>
</evidence>
<dbReference type="EC" id="1.14.99.56" evidence="15"/>
<dbReference type="GO" id="GO:0004497">
    <property type="term" value="F:monooxygenase activity"/>
    <property type="evidence" value="ECO:0007669"/>
    <property type="project" value="UniProtKB-KW"/>
</dbReference>
<dbReference type="PANTHER" id="PTHR33353:SF10">
    <property type="entry name" value="ENDO-BETA-1,4-GLUCANASE D"/>
    <property type="match status" value="1"/>
</dbReference>
<evidence type="ECO:0000256" key="8">
    <source>
        <dbReference type="ARBA" id="ARBA00023008"/>
    </source>
</evidence>
<dbReference type="Proteomes" id="UP001303889">
    <property type="component" value="Unassembled WGS sequence"/>
</dbReference>
<dbReference type="PANTHER" id="PTHR33353">
    <property type="entry name" value="PUTATIVE (AFU_ORTHOLOGUE AFUA_1G12560)-RELATED"/>
    <property type="match status" value="1"/>
</dbReference>
<keyword evidence="8" id="KW-0186">Copper</keyword>
<keyword evidence="12" id="KW-0624">Polysaccharide degradation</keyword>
<dbReference type="GO" id="GO:0016787">
    <property type="term" value="F:hydrolase activity"/>
    <property type="evidence" value="ECO:0007669"/>
    <property type="project" value="UniProtKB-KW"/>
</dbReference>